<name>A0A0H3L6N1_PANAA</name>
<evidence type="ECO:0000313" key="6">
    <source>
        <dbReference type="EMBL" id="BAK12489.1"/>
    </source>
</evidence>
<dbReference type="GO" id="GO:0005737">
    <property type="term" value="C:cytoplasm"/>
    <property type="evidence" value="ECO:0007669"/>
    <property type="project" value="UniProtKB-SubCell"/>
</dbReference>
<dbReference type="PANTHER" id="PTHR39585:SF1">
    <property type="entry name" value="FAD ASSEMBLY FACTOR SDHE"/>
    <property type="match status" value="1"/>
</dbReference>
<dbReference type="InterPro" id="IPR036714">
    <property type="entry name" value="SDH_sf"/>
</dbReference>
<dbReference type="KEGG" id="paj:PAJ_2409"/>
<dbReference type="FunFam" id="1.10.150.250:FF:000001">
    <property type="entry name" value="FAD assembly factor SdhE"/>
    <property type="match status" value="1"/>
</dbReference>
<dbReference type="NCBIfam" id="NF008130">
    <property type="entry name" value="PRK10878.1"/>
    <property type="match status" value="1"/>
</dbReference>
<dbReference type="EMBL" id="AP012032">
    <property type="protein sequence ID" value="BAK12489.1"/>
    <property type="molecule type" value="Genomic_DNA"/>
</dbReference>
<dbReference type="Pfam" id="PF03937">
    <property type="entry name" value="Sdh5"/>
    <property type="match status" value="1"/>
</dbReference>
<evidence type="ECO:0000256" key="3">
    <source>
        <dbReference type="ARBA" id="ARBA00019418"/>
    </source>
</evidence>
<evidence type="ECO:0000256" key="5">
    <source>
        <dbReference type="ARBA" id="ARBA00023186"/>
    </source>
</evidence>
<accession>A0A0H3L6N1</accession>
<evidence type="ECO:0000256" key="2">
    <source>
        <dbReference type="ARBA" id="ARBA00008571"/>
    </source>
</evidence>
<dbReference type="eggNOG" id="COG2938">
    <property type="taxonomic scope" value="Bacteria"/>
</dbReference>
<comment type="subcellular location">
    <subcellularLocation>
        <location evidence="1">Cytoplasm</location>
    </subcellularLocation>
</comment>
<sequence length="95" mass="11236">MKCGNECMDIHNKSRVQWACRRGMLELDVAIMPFFKYEYDTLNDTDKQVFIALLKSDDPDLFNWMMNHGEPADPELKRMVKLIQQRNRERGPVAM</sequence>
<dbReference type="GO" id="GO:0006105">
    <property type="term" value="P:succinate metabolic process"/>
    <property type="evidence" value="ECO:0007669"/>
    <property type="project" value="TreeGrafter"/>
</dbReference>
<dbReference type="PATRIC" id="fig|932677.3.peg.2782"/>
<evidence type="ECO:0000256" key="4">
    <source>
        <dbReference type="ARBA" id="ARBA00022490"/>
    </source>
</evidence>
<evidence type="ECO:0000313" key="7">
    <source>
        <dbReference type="Proteomes" id="UP000006690"/>
    </source>
</evidence>
<dbReference type="HOGENOM" id="CLU_103054_2_2_6"/>
<gene>
    <name evidence="6" type="primary">ygfY</name>
    <name evidence="6" type="ordered locus">PAJ_2409</name>
</gene>
<reference evidence="7" key="1">
    <citation type="journal article" date="2012" name="Appl. Microbiol. Biotechnol.">
        <title>The complete genome sequence of Pantoea ananatis AJ13355, an organism with great biotechnological potential.</title>
        <authorList>
            <person name="Hara Y."/>
            <person name="Kadotani N."/>
            <person name="Izui H."/>
            <person name="Katashkina J.I."/>
            <person name="Kuvaeva T.M."/>
            <person name="Andreeva I.G."/>
            <person name="Golubeva L.I."/>
            <person name="Malko D.B."/>
            <person name="Makeev V.J."/>
            <person name="Mashko S.V."/>
            <person name="Kozlov Y.I."/>
        </authorList>
    </citation>
    <scope>NUCLEOTIDE SEQUENCE [LARGE SCALE GENOMIC DNA]</scope>
    <source>
        <strain evidence="7">AJ13355</strain>
    </source>
</reference>
<dbReference type="SUPFAM" id="SSF109910">
    <property type="entry name" value="YgfY-like"/>
    <property type="match status" value="1"/>
</dbReference>
<dbReference type="AlphaFoldDB" id="A0A0H3L6N1"/>
<keyword evidence="4" id="KW-0963">Cytoplasm</keyword>
<dbReference type="Gene3D" id="1.10.150.250">
    <property type="entry name" value="Flavinator of succinate dehydrogenase"/>
    <property type="match status" value="1"/>
</dbReference>
<proteinExistence type="inferred from homology"/>
<dbReference type="GO" id="GO:0034552">
    <property type="term" value="P:respiratory chain complex II assembly"/>
    <property type="evidence" value="ECO:0007669"/>
    <property type="project" value="UniProtKB-ARBA"/>
</dbReference>
<organism evidence="6 7">
    <name type="scientific">Pantoea ananatis (strain AJ13355)</name>
    <dbReference type="NCBI Taxonomy" id="932677"/>
    <lineage>
        <taxon>Bacteria</taxon>
        <taxon>Pseudomonadati</taxon>
        <taxon>Pseudomonadota</taxon>
        <taxon>Gammaproteobacteria</taxon>
        <taxon>Enterobacterales</taxon>
        <taxon>Erwiniaceae</taxon>
        <taxon>Pantoea</taxon>
    </lineage>
</organism>
<dbReference type="InterPro" id="IPR005631">
    <property type="entry name" value="SDH"/>
</dbReference>
<comment type="similarity">
    <text evidence="2">Belongs to the SdhE FAD assembly factor family.</text>
</comment>
<dbReference type="Proteomes" id="UP000006690">
    <property type="component" value="Chromosome"/>
</dbReference>
<dbReference type="InterPro" id="IPR050531">
    <property type="entry name" value="SdhE_FAD_assembly_factor"/>
</dbReference>
<dbReference type="PANTHER" id="PTHR39585">
    <property type="entry name" value="FAD ASSEMBLY FACTOR SDHE"/>
    <property type="match status" value="1"/>
</dbReference>
<evidence type="ECO:0000256" key="1">
    <source>
        <dbReference type="ARBA" id="ARBA00004496"/>
    </source>
</evidence>
<protein>
    <recommendedName>
        <fullName evidence="3">FAD assembly factor SdhE</fullName>
    </recommendedName>
</protein>
<keyword evidence="5" id="KW-0143">Chaperone</keyword>